<accession>D8SPD7</accession>
<proteinExistence type="predicted"/>
<name>D8SPD7_SELML</name>
<dbReference type="PANTHER" id="PTHR35716">
    <property type="entry name" value="OS05G0574700 PROTEIN-RELATED"/>
    <property type="match status" value="1"/>
</dbReference>
<sequence length="162" mass="18880">MDVPDFLPATWGESRLKKPLGPTLALTAEDTILQQLDALQENDRPYPDHGIEVMYRFAAFDPFSRSNYFGRYLDLGQFERFRRIYHHQTYRVLLGHKERRTLSSLRVSEHSLKERIWIQGARPDEEGTFEFTLVQMVGGSWDGYWLTESLIHDGEGLGTIPY</sequence>
<protein>
    <submittedName>
        <fullName evidence="1">Uncharacterized protein</fullName>
    </submittedName>
</protein>
<dbReference type="Proteomes" id="UP000001514">
    <property type="component" value="Unassembled WGS sequence"/>
</dbReference>
<organism evidence="2">
    <name type="scientific">Selaginella moellendorffii</name>
    <name type="common">Spikemoss</name>
    <dbReference type="NCBI Taxonomy" id="88036"/>
    <lineage>
        <taxon>Eukaryota</taxon>
        <taxon>Viridiplantae</taxon>
        <taxon>Streptophyta</taxon>
        <taxon>Embryophyta</taxon>
        <taxon>Tracheophyta</taxon>
        <taxon>Lycopodiopsida</taxon>
        <taxon>Selaginellales</taxon>
        <taxon>Selaginellaceae</taxon>
        <taxon>Selaginella</taxon>
    </lineage>
</organism>
<dbReference type="InParanoid" id="D8SPD7"/>
<dbReference type="EMBL" id="GL377631">
    <property type="protein sequence ID" value="EFJ13766.1"/>
    <property type="molecule type" value="Genomic_DNA"/>
</dbReference>
<dbReference type="eggNOG" id="ENOG502QPII">
    <property type="taxonomic scope" value="Eukaryota"/>
</dbReference>
<evidence type="ECO:0000313" key="2">
    <source>
        <dbReference type="Proteomes" id="UP000001514"/>
    </source>
</evidence>
<dbReference type="AlphaFoldDB" id="D8SPD7"/>
<dbReference type="Gramene" id="EFJ13766">
    <property type="protein sequence ID" value="EFJ13766"/>
    <property type="gene ID" value="SELMODRAFT_424281"/>
</dbReference>
<dbReference type="FunCoup" id="D8SPD7">
    <property type="interactions" value="1644"/>
</dbReference>
<evidence type="ECO:0000313" key="1">
    <source>
        <dbReference type="EMBL" id="EFJ13766.1"/>
    </source>
</evidence>
<dbReference type="HOGENOM" id="CLU_112670_1_0_1"/>
<gene>
    <name evidence="1" type="ORF">SELMODRAFT_424281</name>
</gene>
<dbReference type="OMA" id="KERIWIQ"/>
<dbReference type="OrthoDB" id="10266005at2759"/>
<dbReference type="PANTHER" id="PTHR35716:SF1">
    <property type="entry name" value="OS05G0574700 PROTEIN"/>
    <property type="match status" value="1"/>
</dbReference>
<dbReference type="KEGG" id="smo:SELMODRAFT_424281"/>
<keyword evidence="2" id="KW-1185">Reference proteome</keyword>
<reference evidence="1 2" key="1">
    <citation type="journal article" date="2011" name="Science">
        <title>The Selaginella genome identifies genetic changes associated with the evolution of vascular plants.</title>
        <authorList>
            <person name="Banks J.A."/>
            <person name="Nishiyama T."/>
            <person name="Hasebe M."/>
            <person name="Bowman J.L."/>
            <person name="Gribskov M."/>
            <person name="dePamphilis C."/>
            <person name="Albert V.A."/>
            <person name="Aono N."/>
            <person name="Aoyama T."/>
            <person name="Ambrose B.A."/>
            <person name="Ashton N.W."/>
            <person name="Axtell M.J."/>
            <person name="Barker E."/>
            <person name="Barker M.S."/>
            <person name="Bennetzen J.L."/>
            <person name="Bonawitz N.D."/>
            <person name="Chapple C."/>
            <person name="Cheng C."/>
            <person name="Correa L.G."/>
            <person name="Dacre M."/>
            <person name="DeBarry J."/>
            <person name="Dreyer I."/>
            <person name="Elias M."/>
            <person name="Engstrom E.M."/>
            <person name="Estelle M."/>
            <person name="Feng L."/>
            <person name="Finet C."/>
            <person name="Floyd S.K."/>
            <person name="Frommer W.B."/>
            <person name="Fujita T."/>
            <person name="Gramzow L."/>
            <person name="Gutensohn M."/>
            <person name="Harholt J."/>
            <person name="Hattori M."/>
            <person name="Heyl A."/>
            <person name="Hirai T."/>
            <person name="Hiwatashi Y."/>
            <person name="Ishikawa M."/>
            <person name="Iwata M."/>
            <person name="Karol K.G."/>
            <person name="Koehler B."/>
            <person name="Kolukisaoglu U."/>
            <person name="Kubo M."/>
            <person name="Kurata T."/>
            <person name="Lalonde S."/>
            <person name="Li K."/>
            <person name="Li Y."/>
            <person name="Litt A."/>
            <person name="Lyons E."/>
            <person name="Manning G."/>
            <person name="Maruyama T."/>
            <person name="Michael T.P."/>
            <person name="Mikami K."/>
            <person name="Miyazaki S."/>
            <person name="Morinaga S."/>
            <person name="Murata T."/>
            <person name="Mueller-Roeber B."/>
            <person name="Nelson D.R."/>
            <person name="Obara M."/>
            <person name="Oguri Y."/>
            <person name="Olmstead R.G."/>
            <person name="Onodera N."/>
            <person name="Petersen B.L."/>
            <person name="Pils B."/>
            <person name="Prigge M."/>
            <person name="Rensing S.A."/>
            <person name="Riano-Pachon D.M."/>
            <person name="Roberts A.W."/>
            <person name="Sato Y."/>
            <person name="Scheller H.V."/>
            <person name="Schulz B."/>
            <person name="Schulz C."/>
            <person name="Shakirov E.V."/>
            <person name="Shibagaki N."/>
            <person name="Shinohara N."/>
            <person name="Shippen D.E."/>
            <person name="Soerensen I."/>
            <person name="Sotooka R."/>
            <person name="Sugimoto N."/>
            <person name="Sugita M."/>
            <person name="Sumikawa N."/>
            <person name="Tanurdzic M."/>
            <person name="Theissen G."/>
            <person name="Ulvskov P."/>
            <person name="Wakazuki S."/>
            <person name="Weng J.K."/>
            <person name="Willats W.W."/>
            <person name="Wipf D."/>
            <person name="Wolf P.G."/>
            <person name="Yang L."/>
            <person name="Zimmer A.D."/>
            <person name="Zhu Q."/>
            <person name="Mitros T."/>
            <person name="Hellsten U."/>
            <person name="Loque D."/>
            <person name="Otillar R."/>
            <person name="Salamov A."/>
            <person name="Schmutz J."/>
            <person name="Shapiro H."/>
            <person name="Lindquist E."/>
            <person name="Lucas S."/>
            <person name="Rokhsar D."/>
            <person name="Grigoriev I.V."/>
        </authorList>
    </citation>
    <scope>NUCLEOTIDE SEQUENCE [LARGE SCALE GENOMIC DNA]</scope>
</reference>